<evidence type="ECO:0000256" key="2">
    <source>
        <dbReference type="SAM" id="Phobius"/>
    </source>
</evidence>
<dbReference type="InterPro" id="IPR009543">
    <property type="entry name" value="VPS13_VAB"/>
</dbReference>
<protein>
    <submittedName>
        <fullName evidence="6">Uncharacterized protein</fullName>
    </submittedName>
</protein>
<dbReference type="SUPFAM" id="SSF56112">
    <property type="entry name" value="Protein kinase-like (PK-like)"/>
    <property type="match status" value="1"/>
</dbReference>
<dbReference type="SUPFAM" id="SSF49562">
    <property type="entry name" value="C2 domain (Calcium/lipid-binding domain, CaLB)"/>
    <property type="match status" value="1"/>
</dbReference>
<dbReference type="Pfam" id="PF00168">
    <property type="entry name" value="C2"/>
    <property type="match status" value="1"/>
</dbReference>
<dbReference type="GO" id="GO:0004672">
    <property type="term" value="F:protein kinase activity"/>
    <property type="evidence" value="ECO:0007669"/>
    <property type="project" value="InterPro"/>
</dbReference>
<evidence type="ECO:0000256" key="1">
    <source>
        <dbReference type="ARBA" id="ARBA00022729"/>
    </source>
</evidence>
<dbReference type="InterPro" id="IPR035892">
    <property type="entry name" value="C2_domain_sf"/>
</dbReference>
<dbReference type="Pfam" id="PF07714">
    <property type="entry name" value="PK_Tyr_Ser-Thr"/>
    <property type="match status" value="1"/>
</dbReference>
<gene>
    <name evidence="6" type="ORF">VFH_IV112040</name>
</gene>
<dbReference type="Gene3D" id="2.60.40.150">
    <property type="entry name" value="C2 domain"/>
    <property type="match status" value="1"/>
</dbReference>
<proteinExistence type="predicted"/>
<dbReference type="InterPro" id="IPR011009">
    <property type="entry name" value="Kinase-like_dom_sf"/>
</dbReference>
<dbReference type="AlphaFoldDB" id="A0AAV1AIH6"/>
<dbReference type="InterPro" id="IPR001245">
    <property type="entry name" value="Ser-Thr/Tyr_kinase_cat_dom"/>
</dbReference>
<dbReference type="InterPro" id="IPR051343">
    <property type="entry name" value="G-type_lectin_kinases/EP1-like"/>
</dbReference>
<keyword evidence="2" id="KW-0812">Transmembrane</keyword>
<feature type="domain" description="Vacuolar protein sorting-associated protein 13 VPS13 adaptor binding" evidence="5">
    <location>
        <begin position="859"/>
        <end position="961"/>
    </location>
</feature>
<dbReference type="Pfam" id="PF25036">
    <property type="entry name" value="VPS13_VAB"/>
    <property type="match status" value="1"/>
</dbReference>
<feature type="domain" description="Serine-threonine/tyrosine-protein kinase catalytic" evidence="4">
    <location>
        <begin position="261"/>
        <end position="310"/>
    </location>
</feature>
<feature type="domain" description="C2" evidence="3">
    <location>
        <begin position="391"/>
        <end position="499"/>
    </location>
</feature>
<organism evidence="6 7">
    <name type="scientific">Vicia faba</name>
    <name type="common">Broad bean</name>
    <name type="synonym">Faba vulgaris</name>
    <dbReference type="NCBI Taxonomy" id="3906"/>
    <lineage>
        <taxon>Eukaryota</taxon>
        <taxon>Viridiplantae</taxon>
        <taxon>Streptophyta</taxon>
        <taxon>Embryophyta</taxon>
        <taxon>Tracheophyta</taxon>
        <taxon>Spermatophyta</taxon>
        <taxon>Magnoliopsida</taxon>
        <taxon>eudicotyledons</taxon>
        <taxon>Gunneridae</taxon>
        <taxon>Pentapetalae</taxon>
        <taxon>rosids</taxon>
        <taxon>fabids</taxon>
        <taxon>Fabales</taxon>
        <taxon>Fabaceae</taxon>
        <taxon>Papilionoideae</taxon>
        <taxon>50 kb inversion clade</taxon>
        <taxon>NPAAA clade</taxon>
        <taxon>Hologalegina</taxon>
        <taxon>IRL clade</taxon>
        <taxon>Fabeae</taxon>
        <taxon>Vicia</taxon>
    </lineage>
</organism>
<evidence type="ECO:0000259" key="4">
    <source>
        <dbReference type="Pfam" id="PF07714"/>
    </source>
</evidence>
<keyword evidence="1" id="KW-0732">Signal</keyword>
<evidence type="ECO:0000259" key="3">
    <source>
        <dbReference type="Pfam" id="PF00168"/>
    </source>
</evidence>
<evidence type="ECO:0000313" key="6">
    <source>
        <dbReference type="EMBL" id="CAI8608998.1"/>
    </source>
</evidence>
<evidence type="ECO:0000313" key="7">
    <source>
        <dbReference type="Proteomes" id="UP001157006"/>
    </source>
</evidence>
<dbReference type="InterPro" id="IPR000008">
    <property type="entry name" value="C2_dom"/>
</dbReference>
<evidence type="ECO:0000259" key="5">
    <source>
        <dbReference type="Pfam" id="PF25036"/>
    </source>
</evidence>
<dbReference type="EMBL" id="OX451739">
    <property type="protein sequence ID" value="CAI8608998.1"/>
    <property type="molecule type" value="Genomic_DNA"/>
</dbReference>
<dbReference type="Proteomes" id="UP001157006">
    <property type="component" value="Chromosome 4"/>
</dbReference>
<sequence>MSREQLHVQTTRLETPPCQSSLSFPISAALNPCHSRSGSGVCGYNSFCTLGQDKRPTCQCPKSYSLVNPDDPYGSCKPDFIQGCEEDELSKRKDLYDFEVLINTDWPFSDSVLQRPFTEELCKEACMGDCMCSVAIFRLGDSCWMKKLPLSNGKVDPTLNGAKAFLKVRKDNTSLQSFDFPPFPIIANKNNNRETLVLVVSVLFGSSAILNAVLLVAICFSTSMIVQYKKKLRRVSRSETSVETNLRCFTYEELEEATNGFDKELGRGAFGIVYEGVVNNNTCSETRVAVKKLNNFLLDQAHREFRNELNEAGGQHKGESTTFSALDEDDLQTVIVENKLGCDIFVKKVEHDVDTVDMLHHGDCVSVWIPPPRFSNRLNVADESREARYYVAVQILEAKGLSIIDDGNSHNFFCALRLVVDSQASEQQRLFPQSARTKCVKPIISRINNQDEGNVKWNELFIFEVPRKAPAKLEIEVTNLAAKAGKGDVVGALSFSVGHGANTLKKVASVRMFYQPYDAQNIRSYPFTRMGQQSNVEFMHESSLVVSTSYFERNTIANLQKELESDNTSDRDIGFWVGLDPGGEWESVRSLLPLTVGPKFLKKEYIGMEVVMKNGKKHVIFRGLVGVVNDSDVILNISTCHASSGHEPSLGTSSSNTVVEEVFQNQYYQPSSGWGNSWPDIHPDNPRHWSTRDFSSSSKDFFEPPLPPGWKWASGWSIEKFQHVDKEGWAYESDIKNLRWPPTSSKSSTKSASDVVRRRRWIRTRQPTSEHGVESLQSGVSTVHPGASTVLSWRSTSKDSEQHLQIRPSFDNSQPSYSWSHAVAVGSTYIFSKDQQLDPGCRPNSVTSNCSLKLNEIEKKDILMCCNPSSGSKQIWFSVGTDASVLNTELNTPVYDWRISINSPMKLENRLPCPAEFSILEKTKEGNGVERHRGIVSSRQSVHIYSVDIQKPLYLTLSVKNGWVMEKEPILVLDPALSNHVSSFWMVHRQSRRFLICFLDKLH</sequence>
<keyword evidence="2" id="KW-1133">Transmembrane helix</keyword>
<dbReference type="CDD" id="cd00030">
    <property type="entry name" value="C2"/>
    <property type="match status" value="1"/>
</dbReference>
<keyword evidence="2" id="KW-0472">Membrane</keyword>
<reference evidence="6 7" key="1">
    <citation type="submission" date="2023-01" db="EMBL/GenBank/DDBJ databases">
        <authorList>
            <person name="Kreplak J."/>
        </authorList>
    </citation>
    <scope>NUCLEOTIDE SEQUENCE [LARGE SCALE GENOMIC DNA]</scope>
</reference>
<dbReference type="PANTHER" id="PTHR47976:SF15">
    <property type="entry name" value="G-TYPE LECTIN S-RECEPTOR-LIKE SERINE_THREONINE-PROTEIN KINASE RLK1"/>
    <property type="match status" value="1"/>
</dbReference>
<accession>A0AAV1AIH6</accession>
<dbReference type="Gene3D" id="3.30.200.20">
    <property type="entry name" value="Phosphorylase Kinase, domain 1"/>
    <property type="match status" value="1"/>
</dbReference>
<feature type="transmembrane region" description="Helical" evidence="2">
    <location>
        <begin position="196"/>
        <end position="226"/>
    </location>
</feature>
<keyword evidence="7" id="KW-1185">Reference proteome</keyword>
<dbReference type="PANTHER" id="PTHR47976">
    <property type="entry name" value="G-TYPE LECTIN S-RECEPTOR-LIKE SERINE/THREONINE-PROTEIN KINASE SD2-5"/>
    <property type="match status" value="1"/>
</dbReference>
<name>A0AAV1AIH6_VICFA</name>